<dbReference type="EC" id="3.2.1.89" evidence="3 6"/>
<dbReference type="Gene3D" id="3.20.20.80">
    <property type="entry name" value="Glycosidases"/>
    <property type="match status" value="1"/>
</dbReference>
<keyword evidence="5 6" id="KW-0326">Glycosidase</keyword>
<dbReference type="AlphaFoldDB" id="A0A6I4NZ23"/>
<feature type="signal peptide" evidence="6">
    <location>
        <begin position="1"/>
        <end position="32"/>
    </location>
</feature>
<comment type="caution">
    <text evidence="7">The sequence shown here is derived from an EMBL/GenBank/DDBJ whole genome shotgun (WGS) entry which is preliminary data.</text>
</comment>
<evidence type="ECO:0000256" key="6">
    <source>
        <dbReference type="RuleBase" id="RU361192"/>
    </source>
</evidence>
<dbReference type="InterPro" id="IPR011683">
    <property type="entry name" value="Glyco_hydro_53"/>
</dbReference>
<name>A0A6I4NZ23_9MICO</name>
<dbReference type="EMBL" id="WSTA01000059">
    <property type="protein sequence ID" value="MWB99401.1"/>
    <property type="molecule type" value="Genomic_DNA"/>
</dbReference>
<gene>
    <name evidence="7" type="ORF">GB864_12695</name>
</gene>
<dbReference type="InterPro" id="IPR017853">
    <property type="entry name" value="GH"/>
</dbReference>
<dbReference type="Proteomes" id="UP000438182">
    <property type="component" value="Unassembled WGS sequence"/>
</dbReference>
<evidence type="ECO:0000313" key="8">
    <source>
        <dbReference type="Proteomes" id="UP000438182"/>
    </source>
</evidence>
<evidence type="ECO:0000313" key="7">
    <source>
        <dbReference type="EMBL" id="MWB99401.1"/>
    </source>
</evidence>
<dbReference type="PROSITE" id="PS51318">
    <property type="entry name" value="TAT"/>
    <property type="match status" value="1"/>
</dbReference>
<keyword evidence="8" id="KW-1185">Reference proteome</keyword>
<dbReference type="GO" id="GO:0015926">
    <property type="term" value="F:glucosidase activity"/>
    <property type="evidence" value="ECO:0007669"/>
    <property type="project" value="InterPro"/>
</dbReference>
<accession>A0A6I4NZ23</accession>
<dbReference type="Pfam" id="PF07745">
    <property type="entry name" value="Glyco_hydro_53"/>
    <property type="match status" value="1"/>
</dbReference>
<reference evidence="7 8" key="1">
    <citation type="submission" date="2019-12" db="EMBL/GenBank/DDBJ databases">
        <authorList>
            <person name="Kim Y.S."/>
        </authorList>
    </citation>
    <scope>NUCLEOTIDE SEQUENCE [LARGE SCALE GENOMIC DNA]</scope>
    <source>
        <strain evidence="7 8">MMS17-SY077</strain>
    </source>
</reference>
<dbReference type="RefSeq" id="WP_160425614.1">
    <property type="nucleotide sequence ID" value="NZ_WSTA01000059.1"/>
</dbReference>
<proteinExistence type="inferred from homology"/>
<evidence type="ECO:0000256" key="2">
    <source>
        <dbReference type="ARBA" id="ARBA00010687"/>
    </source>
</evidence>
<dbReference type="InterPro" id="IPR006311">
    <property type="entry name" value="TAT_signal"/>
</dbReference>
<feature type="chain" id="PRO_5026372841" description="Arabinogalactan endo-beta-1,4-galactanase" evidence="6">
    <location>
        <begin position="33"/>
        <end position="529"/>
    </location>
</feature>
<evidence type="ECO:0000256" key="1">
    <source>
        <dbReference type="ARBA" id="ARBA00001695"/>
    </source>
</evidence>
<organism evidence="7 8">
    <name type="scientific">Agromyces seonyuensis</name>
    <dbReference type="NCBI Taxonomy" id="2662446"/>
    <lineage>
        <taxon>Bacteria</taxon>
        <taxon>Bacillati</taxon>
        <taxon>Actinomycetota</taxon>
        <taxon>Actinomycetes</taxon>
        <taxon>Micrococcales</taxon>
        <taxon>Microbacteriaceae</taxon>
        <taxon>Agromyces</taxon>
    </lineage>
</organism>
<protein>
    <recommendedName>
        <fullName evidence="3 6">Arabinogalactan endo-beta-1,4-galactanase</fullName>
        <ecNumber evidence="3 6">3.2.1.89</ecNumber>
    </recommendedName>
</protein>
<sequence length="529" mass="54617">MQPTARRSRLIATAVLAAAVAATSFVATPAVAATNTFTNAGFESALAGWTRSGTTSASKVESGGYSGSSKLTHYLSSATSVTTSQAVTLSGTGWFTFDAVVKSGAGLGATKLVVSGCGSAQRTVPDTTAGDAWVHLSVPVNATSTSCTFAITTSGSAGAWANIDDLTVKSGKVSRAVRGADLSGVTKNEEQGAKYYTAAGAQIDPYTAFKNAGANLVRLKVWVNAADGSNSSAKVVTAAKRAEALGQQVMIDFHYSDTWADPGAQGVPAAWAGQSVSTMTTSLSNHTTSVLTALKNAGVTVDYVQIGNEINSGILWPYGQTWDVNTSDSYSTAQWDSLAGFLKAGIAASKAVFPSAKTIVHVTDVGSDVTWMLDPLVARGVVFDVLGLSYYGYWHGSLGNLQTQITNLGARYGKNVLVVETAYPWTLTDDTPTFTNVVSSSSSLVSGYPASTAGQAAWTRAVQDVVASAPGGRGIGVVYWEPAWTAQAGAGWDPANSSAGNAWENQAFFDYSSKQIAVSFATFGADASD</sequence>
<comment type="similarity">
    <text evidence="2 6">Belongs to the glycosyl hydrolase 53 family.</text>
</comment>
<dbReference type="SUPFAM" id="SSF51445">
    <property type="entry name" value="(Trans)glycosidases"/>
    <property type="match status" value="1"/>
</dbReference>
<dbReference type="GO" id="GO:0031218">
    <property type="term" value="F:arabinogalactan endo-1,4-beta-galactosidase activity"/>
    <property type="evidence" value="ECO:0007669"/>
    <property type="project" value="UniProtKB-EC"/>
</dbReference>
<evidence type="ECO:0000256" key="5">
    <source>
        <dbReference type="ARBA" id="ARBA00023295"/>
    </source>
</evidence>
<keyword evidence="4 6" id="KW-0378">Hydrolase</keyword>
<dbReference type="GO" id="GO:0045490">
    <property type="term" value="P:pectin catabolic process"/>
    <property type="evidence" value="ECO:0007669"/>
    <property type="project" value="TreeGrafter"/>
</dbReference>
<dbReference type="PANTHER" id="PTHR34983">
    <property type="entry name" value="ARABINOGALACTAN ENDO-BETA-1,4-GALACTANASE A"/>
    <property type="match status" value="1"/>
</dbReference>
<dbReference type="PANTHER" id="PTHR34983:SF1">
    <property type="entry name" value="ARABINOGALACTAN ENDO-BETA-1,4-GALACTANASE A"/>
    <property type="match status" value="1"/>
</dbReference>
<evidence type="ECO:0000256" key="3">
    <source>
        <dbReference type="ARBA" id="ARBA00012556"/>
    </source>
</evidence>
<keyword evidence="6" id="KW-0732">Signal</keyword>
<evidence type="ECO:0000256" key="4">
    <source>
        <dbReference type="ARBA" id="ARBA00022801"/>
    </source>
</evidence>
<dbReference type="Gene3D" id="2.60.120.260">
    <property type="entry name" value="Galactose-binding domain-like"/>
    <property type="match status" value="1"/>
</dbReference>
<comment type="catalytic activity">
    <reaction evidence="1 6">
        <text>The enzyme specifically hydrolyzes (1-&gt;4)-beta-D-galactosidic linkages in type I arabinogalactans.</text>
        <dbReference type="EC" id="3.2.1.89"/>
    </reaction>
</comment>